<dbReference type="CDD" id="cd00042">
    <property type="entry name" value="CY"/>
    <property type="match status" value="1"/>
</dbReference>
<dbReference type="NCBIfam" id="TIGR01638">
    <property type="entry name" value="Atha_cystat_rel"/>
    <property type="match status" value="1"/>
</dbReference>
<comment type="similarity">
    <text evidence="1 4">Belongs to the cystatin family. Phytocystatin subfamily.</text>
</comment>
<dbReference type="SUPFAM" id="SSF54403">
    <property type="entry name" value="Cystatin/monellin"/>
    <property type="match status" value="1"/>
</dbReference>
<dbReference type="PANTHER" id="PTHR11413:SF110">
    <property type="entry name" value="CYSTEINE PROTEINASE INHIBITOR 6"/>
    <property type="match status" value="1"/>
</dbReference>
<organism evidence="6 7">
    <name type="scientific">Musa balbisiana</name>
    <name type="common">Banana</name>
    <dbReference type="NCBI Taxonomy" id="52838"/>
    <lineage>
        <taxon>Eukaryota</taxon>
        <taxon>Viridiplantae</taxon>
        <taxon>Streptophyta</taxon>
        <taxon>Embryophyta</taxon>
        <taxon>Tracheophyta</taxon>
        <taxon>Spermatophyta</taxon>
        <taxon>Magnoliopsida</taxon>
        <taxon>Liliopsida</taxon>
        <taxon>Zingiberales</taxon>
        <taxon>Musaceae</taxon>
        <taxon>Musa</taxon>
    </lineage>
</organism>
<dbReference type="Pfam" id="PF16845">
    <property type="entry name" value="SQAPI"/>
    <property type="match status" value="1"/>
</dbReference>
<accession>A0A4S8J4W5</accession>
<evidence type="ECO:0000313" key="7">
    <source>
        <dbReference type="Proteomes" id="UP000317650"/>
    </source>
</evidence>
<dbReference type="EMBL" id="PYDT01000007">
    <property type="protein sequence ID" value="THU56490.1"/>
    <property type="molecule type" value="Genomic_DNA"/>
</dbReference>
<dbReference type="InterPro" id="IPR046350">
    <property type="entry name" value="Cystatin_sf"/>
</dbReference>
<protein>
    <recommendedName>
        <fullName evidence="4">Cysteine proteinase inhibitor</fullName>
    </recommendedName>
</protein>
<dbReference type="SMART" id="SM00043">
    <property type="entry name" value="CY"/>
    <property type="match status" value="1"/>
</dbReference>
<evidence type="ECO:0000256" key="1">
    <source>
        <dbReference type="ARBA" id="ARBA00007233"/>
    </source>
</evidence>
<name>A0A4S8J4W5_MUSBA</name>
<gene>
    <name evidence="6" type="ORF">C4D60_Mb11t17790</name>
</gene>
<dbReference type="GO" id="GO:0004869">
    <property type="term" value="F:cysteine-type endopeptidase inhibitor activity"/>
    <property type="evidence" value="ECO:0007669"/>
    <property type="project" value="UniProtKB-KW"/>
</dbReference>
<keyword evidence="3 4" id="KW-0789">Thiol protease inhibitor</keyword>
<evidence type="ECO:0000256" key="2">
    <source>
        <dbReference type="ARBA" id="ARBA00022690"/>
    </source>
</evidence>
<evidence type="ECO:0000256" key="3">
    <source>
        <dbReference type="ARBA" id="ARBA00022704"/>
    </source>
</evidence>
<dbReference type="Gene3D" id="3.10.450.10">
    <property type="match status" value="1"/>
</dbReference>
<dbReference type="InterPro" id="IPR027214">
    <property type="entry name" value="Cystatin"/>
</dbReference>
<dbReference type="PANTHER" id="PTHR11413">
    <property type="entry name" value="CYSTATIN FAMILY MEMBER"/>
    <property type="match status" value="1"/>
</dbReference>
<evidence type="ECO:0000313" key="6">
    <source>
        <dbReference type="EMBL" id="THU56490.1"/>
    </source>
</evidence>
<dbReference type="InterPro" id="IPR018073">
    <property type="entry name" value="Prot_inh_cystat_CS"/>
</dbReference>
<evidence type="ECO:0000259" key="5">
    <source>
        <dbReference type="SMART" id="SM00043"/>
    </source>
</evidence>
<reference evidence="6 7" key="1">
    <citation type="journal article" date="2019" name="Nat. Plants">
        <title>Genome sequencing of Musa balbisiana reveals subgenome evolution and function divergence in polyploid bananas.</title>
        <authorList>
            <person name="Yao X."/>
        </authorList>
    </citation>
    <scope>NUCLEOTIDE SEQUENCE [LARGE SCALE GENOMIC DNA]</scope>
    <source>
        <strain evidence="7">cv. DH-PKW</strain>
        <tissue evidence="6">Leaves</tissue>
    </source>
</reference>
<keyword evidence="2 4" id="KW-0646">Protease inhibitor</keyword>
<dbReference type="InterPro" id="IPR006525">
    <property type="entry name" value="Cystatin-related_pln"/>
</dbReference>
<comment type="caution">
    <text evidence="6">The sequence shown here is derived from an EMBL/GenBank/DDBJ whole genome shotgun (WGS) entry which is preliminary data.</text>
</comment>
<feature type="domain" description="Cystatin" evidence="5">
    <location>
        <begin position="3"/>
        <end position="93"/>
    </location>
</feature>
<dbReference type="Proteomes" id="UP000317650">
    <property type="component" value="Chromosome 11"/>
</dbReference>
<dbReference type="STRING" id="52838.A0A4S8J4W5"/>
<sequence>MATLSGGIYDSASQNSPEVEELARFAIDEHNKKANATLELVGVVKVKEQVVAGKMYYLTLEAKESNGEKKLYEAKIWVKPWMDFKELQEFKELDDSLAA</sequence>
<keyword evidence="7" id="KW-1185">Reference proteome</keyword>
<dbReference type="PROSITE" id="PS00287">
    <property type="entry name" value="CYSTATIN"/>
    <property type="match status" value="1"/>
</dbReference>
<dbReference type="InterPro" id="IPR000010">
    <property type="entry name" value="Cystatin_dom"/>
</dbReference>
<evidence type="ECO:0000256" key="4">
    <source>
        <dbReference type="RuleBase" id="RU362130"/>
    </source>
</evidence>
<proteinExistence type="inferred from homology"/>
<dbReference type="AlphaFoldDB" id="A0A4S8J4W5"/>